<gene>
    <name evidence="1" type="ORF">JYZ213_LOCUS29367</name>
</gene>
<dbReference type="EMBL" id="CAJNOG010000447">
    <property type="protein sequence ID" value="CAF1246378.1"/>
    <property type="molecule type" value="Genomic_DNA"/>
</dbReference>
<proteinExistence type="predicted"/>
<evidence type="ECO:0000313" key="2">
    <source>
        <dbReference type="Proteomes" id="UP000663845"/>
    </source>
</evidence>
<organism evidence="1 2">
    <name type="scientific">Adineta steineri</name>
    <dbReference type="NCBI Taxonomy" id="433720"/>
    <lineage>
        <taxon>Eukaryota</taxon>
        <taxon>Metazoa</taxon>
        <taxon>Spiralia</taxon>
        <taxon>Gnathifera</taxon>
        <taxon>Rotifera</taxon>
        <taxon>Eurotatoria</taxon>
        <taxon>Bdelloidea</taxon>
        <taxon>Adinetida</taxon>
        <taxon>Adinetidae</taxon>
        <taxon>Adineta</taxon>
    </lineage>
</organism>
<name>A0A814ZJW8_9BILA</name>
<accession>A0A814ZJW8</accession>
<reference evidence="1" key="1">
    <citation type="submission" date="2021-02" db="EMBL/GenBank/DDBJ databases">
        <authorList>
            <person name="Nowell W R."/>
        </authorList>
    </citation>
    <scope>NUCLEOTIDE SEQUENCE</scope>
</reference>
<protein>
    <submittedName>
        <fullName evidence="1">Uncharacterized protein</fullName>
    </submittedName>
</protein>
<sequence length="718" mass="82775">METNTTGLKNLERPKIISIPSSVTRDGNLPSINGHQSSLFKRLSQVDLLSPNSHDIVKTWLFIEPESNKRVQFATDDNNRNEKPRTNSDLIESLPDIDQHIPSKSFDSENKDELKLSTVHNNHFVSTTEAKFYRSASINKTLSIASTTSSVSSRLRQPRFVPPPSSPAYQYQASSDRSSIAFTNTSSVKEQTLYLSALEYDSSLSESDRKKFDEILHLIPDEYEQLLPTLLKLGIVIWPKKLFDNNEELTFNEKKQRDRLITIIDKDQEDSQRQRYLQRLYGNVSSVDDVLHKQHLIRANLSFEGQLSLLEAYRDAIEIELVKKIPNWKSIPMRILRPSLLDETGSIGRTSILGTTLHAKQKFLQRTSLQNKDELKLSTVHNNHFVSTTEAKFYRSASSNKTLSIASTTSSVSSRLRQPRFVPPSSPAYQYQASSDRSSIAFTNTSSVKEQTLYLSALEYDSSLSESDRKKFDEILRLIPDEYEQLLPTLLKLGIVTWPKKLFDNIEQLTFNEKKQRDRLITIIDKDQEDSQRQRYLQRLYGNVSSVDDVLHKQHLIRANLSFEGQLSLLEAYRDAIELELVKKIPNWKSIPMRILRPSLMDETGSIGRTSVLGTTLQAKHKFLQRTSLRKPKMNSNVYQLTYEETFSLGLPDKIDDQWQRKSLVKIIEQGMNILDQIRKLSLNQDEDSDFNGHQIVRTFKRWLFLWSTLFIENKCLF</sequence>
<comment type="caution">
    <text evidence="1">The sequence shown here is derived from an EMBL/GenBank/DDBJ whole genome shotgun (WGS) entry which is preliminary data.</text>
</comment>
<dbReference type="AlphaFoldDB" id="A0A814ZJW8"/>
<dbReference type="Proteomes" id="UP000663845">
    <property type="component" value="Unassembled WGS sequence"/>
</dbReference>
<evidence type="ECO:0000313" key="1">
    <source>
        <dbReference type="EMBL" id="CAF1246378.1"/>
    </source>
</evidence>